<feature type="binding site" evidence="18">
    <location>
        <position position="21"/>
    </location>
    <ligand>
        <name>UDP-N-acetyl-alpha-D-glucosamine</name>
        <dbReference type="ChEBI" id="CHEBI:57705"/>
    </ligand>
</feature>
<evidence type="ECO:0000256" key="11">
    <source>
        <dbReference type="ARBA" id="ARBA00022984"/>
    </source>
</evidence>
<keyword evidence="7 18" id="KW-0479">Metal-binding</keyword>
<dbReference type="HAMAP" id="MF_01631">
    <property type="entry name" value="GlmU"/>
    <property type="match status" value="1"/>
</dbReference>
<feature type="region of interest" description="Pyrophosphorylase" evidence="18">
    <location>
        <begin position="1"/>
        <end position="265"/>
    </location>
</feature>
<feature type="active site" description="Proton acceptor" evidence="18">
    <location>
        <position position="378"/>
    </location>
</feature>
<dbReference type="SUPFAM" id="SSF53448">
    <property type="entry name" value="Nucleotide-diphospho-sugar transferases"/>
    <property type="match status" value="1"/>
</dbReference>
<dbReference type="GO" id="GO:0008360">
    <property type="term" value="P:regulation of cell shape"/>
    <property type="evidence" value="ECO:0007669"/>
    <property type="project" value="UniProtKB-KW"/>
</dbReference>
<dbReference type="NCBIfam" id="TIGR01173">
    <property type="entry name" value="glmU"/>
    <property type="match status" value="1"/>
</dbReference>
<dbReference type="InterPro" id="IPR011004">
    <property type="entry name" value="Trimer_LpxA-like_sf"/>
</dbReference>
<feature type="binding site" evidence="18">
    <location>
        <position position="206"/>
    </location>
    <ligand>
        <name>UDP-N-acetyl-alpha-D-glucosamine</name>
        <dbReference type="ChEBI" id="CHEBI:57705"/>
    </ligand>
</feature>
<dbReference type="SUPFAM" id="SSF51161">
    <property type="entry name" value="Trimeric LpxA-like enzymes"/>
    <property type="match status" value="1"/>
</dbReference>
<evidence type="ECO:0000256" key="9">
    <source>
        <dbReference type="ARBA" id="ARBA00022842"/>
    </source>
</evidence>
<evidence type="ECO:0000256" key="6">
    <source>
        <dbReference type="ARBA" id="ARBA00022695"/>
    </source>
</evidence>
<dbReference type="GO" id="GO:0016020">
    <property type="term" value="C:membrane"/>
    <property type="evidence" value="ECO:0007669"/>
    <property type="project" value="GOC"/>
</dbReference>
<evidence type="ECO:0000256" key="4">
    <source>
        <dbReference type="ARBA" id="ARBA00022490"/>
    </source>
</evidence>
<dbReference type="InterPro" id="IPR029044">
    <property type="entry name" value="Nucleotide-diphossugar_trans"/>
</dbReference>
<evidence type="ECO:0000256" key="14">
    <source>
        <dbReference type="ARBA" id="ARBA00023316"/>
    </source>
</evidence>
<evidence type="ECO:0000256" key="16">
    <source>
        <dbReference type="ARBA" id="ARBA00048493"/>
    </source>
</evidence>
<accession>A0A099TWC2</accession>
<comment type="similarity">
    <text evidence="3 18">In the N-terminal section; belongs to the N-acetylglucosamine-1-phosphate uridyltransferase family.</text>
</comment>
<feature type="binding site" evidence="18">
    <location>
        <position position="381"/>
    </location>
    <ligand>
        <name>UDP-N-acetyl-alpha-D-glucosamine</name>
        <dbReference type="ChEBI" id="CHEBI:57705"/>
    </ligand>
</feature>
<feature type="binding site" evidence="18">
    <location>
        <position position="172"/>
    </location>
    <ligand>
        <name>UDP-N-acetyl-alpha-D-glucosamine</name>
        <dbReference type="ChEBI" id="CHEBI:57705"/>
    </ligand>
</feature>
<keyword evidence="4 18" id="KW-0963">Cytoplasm</keyword>
<dbReference type="InterPro" id="IPR005882">
    <property type="entry name" value="Bifunctional_GlmU"/>
</dbReference>
<evidence type="ECO:0000256" key="5">
    <source>
        <dbReference type="ARBA" id="ARBA00022679"/>
    </source>
</evidence>
<feature type="binding site" evidence="18">
    <location>
        <position position="367"/>
    </location>
    <ligand>
        <name>UDP-N-acetyl-alpha-D-glucosamine</name>
        <dbReference type="ChEBI" id="CHEBI:57705"/>
    </ligand>
</feature>
<feature type="binding site" evidence="18">
    <location>
        <position position="263"/>
    </location>
    <ligand>
        <name>Mg(2+)</name>
        <dbReference type="ChEBI" id="CHEBI:18420"/>
    </ligand>
</feature>
<keyword evidence="23" id="KW-1185">Reference proteome</keyword>
<dbReference type="Proteomes" id="UP000255139">
    <property type="component" value="Unassembled WGS sequence"/>
</dbReference>
<keyword evidence="13 18" id="KW-0012">Acyltransferase</keyword>
<feature type="binding site" evidence="18">
    <location>
        <position position="455"/>
    </location>
    <ligand>
        <name>acetyl-CoA</name>
        <dbReference type="ChEBI" id="CHEBI:57288"/>
    </ligand>
</feature>
<feature type="binding site" evidence="18">
    <location>
        <begin position="401"/>
        <end position="402"/>
    </location>
    <ligand>
        <name>acetyl-CoA</name>
        <dbReference type="ChEBI" id="CHEBI:57288"/>
    </ligand>
</feature>
<dbReference type="Pfam" id="PF12804">
    <property type="entry name" value="NTP_transf_3"/>
    <property type="match status" value="1"/>
</dbReference>
<evidence type="ECO:0000256" key="2">
    <source>
        <dbReference type="ARBA" id="ARBA00007707"/>
    </source>
</evidence>
<dbReference type="OrthoDB" id="9775031at2"/>
<comment type="pathway">
    <text evidence="18">Nucleotide-sugar biosynthesis; UDP-N-acetyl-alpha-D-glucosamine biosynthesis; UDP-N-acetyl-alpha-D-glucosamine from N-acetyl-alpha-D-glucosamine 1-phosphate: step 1/1.</text>
</comment>
<feature type="binding site" evidence="18">
    <location>
        <position position="350"/>
    </location>
    <ligand>
        <name>UDP-N-acetyl-alpha-D-glucosamine</name>
        <dbReference type="ChEBI" id="CHEBI:57705"/>
    </ligand>
</feature>
<dbReference type="GO" id="GO:0019134">
    <property type="term" value="F:glucosamine-1-phosphate N-acetyltransferase activity"/>
    <property type="evidence" value="ECO:0007669"/>
    <property type="project" value="UniProtKB-UniRule"/>
</dbReference>
<dbReference type="Proteomes" id="UP000029922">
    <property type="component" value="Unassembled WGS sequence"/>
</dbReference>
<dbReference type="GO" id="GO:0071555">
    <property type="term" value="P:cell wall organization"/>
    <property type="evidence" value="ECO:0007669"/>
    <property type="project" value="UniProtKB-KW"/>
</dbReference>
<comment type="pathway">
    <text evidence="18">Nucleotide-sugar biosynthesis; UDP-N-acetyl-alpha-D-glucosamine biosynthesis; N-acetyl-alpha-D-glucosamine 1-phosphate from alpha-D-glucosamine 6-phosphate (route II): step 2/2.</text>
</comment>
<dbReference type="EMBL" id="JRPD02000016">
    <property type="protein sequence ID" value="TLD99628.1"/>
    <property type="molecule type" value="Genomic_DNA"/>
</dbReference>
<dbReference type="GO" id="GO:0000902">
    <property type="term" value="P:cell morphogenesis"/>
    <property type="evidence" value="ECO:0007669"/>
    <property type="project" value="UniProtKB-UniRule"/>
</dbReference>
<keyword evidence="5 18" id="KW-0808">Transferase</keyword>
<keyword evidence="14 18" id="KW-0961">Cell wall biogenesis/degradation</keyword>
<dbReference type="InterPro" id="IPR025877">
    <property type="entry name" value="MobA-like_NTP_Trfase"/>
</dbReference>
<dbReference type="EC" id="2.3.1.157" evidence="18"/>
<comment type="caution">
    <text evidence="18">Lacks conserved residue(s) required for the propagation of feature annotation.</text>
</comment>
<feature type="region of interest" description="N-acetyltransferase" evidence="18">
    <location>
        <begin position="287"/>
        <end position="472"/>
    </location>
</feature>
<dbReference type="UniPathway" id="UPA00973"/>
<feature type="binding site" evidence="18">
    <location>
        <position position="420"/>
    </location>
    <ligand>
        <name>acetyl-CoA</name>
        <dbReference type="ChEBI" id="CHEBI:57288"/>
    </ligand>
</feature>
<reference evidence="21 22" key="1">
    <citation type="journal article" date="2014" name="Genome Announc.">
        <title>Draft genome sequences of eight enterohepatic helicobacter species isolated from both laboratory and wild rodents.</title>
        <authorList>
            <person name="Sheh A."/>
            <person name="Shen Z."/>
            <person name="Fox J.G."/>
        </authorList>
    </citation>
    <scope>NUCLEOTIDE SEQUENCE [LARGE SCALE GENOMIC DNA]</scope>
    <source>
        <strain evidence="21 22">ST1</strain>
    </source>
</reference>
<dbReference type="PANTHER" id="PTHR43584">
    <property type="entry name" value="NUCLEOTIDYL TRANSFERASE"/>
    <property type="match status" value="1"/>
</dbReference>
<evidence type="ECO:0000256" key="7">
    <source>
        <dbReference type="ARBA" id="ARBA00022723"/>
    </source>
</evidence>
<feature type="region of interest" description="Linker" evidence="18">
    <location>
        <begin position="266"/>
        <end position="286"/>
    </location>
</feature>
<evidence type="ECO:0000256" key="10">
    <source>
        <dbReference type="ARBA" id="ARBA00022960"/>
    </source>
</evidence>
<comment type="function">
    <text evidence="17 18">Catalyzes the last two sequential reactions in the de novo biosynthetic pathway for UDP-N-acetylglucosamine (UDP-GlcNAc). The C-terminal domain catalyzes the transfer of acetyl group from acetyl coenzyme A to glucosamine-1-phosphate (GlcN-1-P) to produce N-acetylglucosamine-1-phosphate (GlcNAc-1-P), which is converted into UDP-GlcNAc by the transfer of uridine 5-monophosphate (from uridine 5-triphosphate), a reaction catalyzed by the N-terminal domain.</text>
</comment>
<feature type="binding site" evidence="18">
    <location>
        <position position="395"/>
    </location>
    <ligand>
        <name>acetyl-CoA</name>
        <dbReference type="ChEBI" id="CHEBI:57288"/>
    </ligand>
</feature>
<keyword evidence="11 18" id="KW-0573">Peptidoglycan synthesis</keyword>
<feature type="binding site" evidence="18">
    <location>
        <begin position="85"/>
        <end position="86"/>
    </location>
    <ligand>
        <name>UDP-N-acetyl-alpha-D-glucosamine</name>
        <dbReference type="ChEBI" id="CHEBI:57705"/>
    </ligand>
</feature>
<feature type="binding site" evidence="18">
    <location>
        <position position="392"/>
    </location>
    <ligand>
        <name>UDP-N-acetyl-alpha-D-glucosamine</name>
        <dbReference type="ChEBI" id="CHEBI:57705"/>
    </ligand>
</feature>
<comment type="pathway">
    <text evidence="18">Bacterial outer membrane biogenesis; LPS lipid A biosynthesis.</text>
</comment>
<feature type="binding site" evidence="18">
    <location>
        <position position="139"/>
    </location>
    <ligand>
        <name>Mg(2+)</name>
        <dbReference type="ChEBI" id="CHEBI:18420"/>
    </ligand>
</feature>
<evidence type="ECO:0000256" key="12">
    <source>
        <dbReference type="ARBA" id="ARBA00023268"/>
    </source>
</evidence>
<dbReference type="GO" id="GO:0005737">
    <property type="term" value="C:cytoplasm"/>
    <property type="evidence" value="ECO:0007669"/>
    <property type="project" value="UniProtKB-SubCell"/>
</dbReference>
<dbReference type="Pfam" id="PF14602">
    <property type="entry name" value="Hexapep_2"/>
    <property type="match status" value="1"/>
</dbReference>
<dbReference type="UniPathway" id="UPA00113">
    <property type="reaction ID" value="UER00532"/>
</dbReference>
<dbReference type="Gene3D" id="2.160.10.10">
    <property type="entry name" value="Hexapeptide repeat proteins"/>
    <property type="match status" value="1"/>
</dbReference>
<feature type="binding site" evidence="18">
    <location>
        <begin position="7"/>
        <end position="10"/>
    </location>
    <ligand>
        <name>UDP-N-acetyl-alpha-D-glucosamine</name>
        <dbReference type="ChEBI" id="CHEBI:57705"/>
    </ligand>
</feature>
<evidence type="ECO:0000313" key="23">
    <source>
        <dbReference type="Proteomes" id="UP000255139"/>
    </source>
</evidence>
<evidence type="ECO:0000256" key="8">
    <source>
        <dbReference type="ARBA" id="ARBA00022737"/>
    </source>
</evidence>
<dbReference type="EMBL" id="UGJE01000002">
    <property type="protein sequence ID" value="STQ86758.1"/>
    <property type="molecule type" value="Genomic_DNA"/>
</dbReference>
<dbReference type="Gene3D" id="3.90.550.10">
    <property type="entry name" value="Spore Coat Polysaccharide Biosynthesis Protein SpsA, Chain A"/>
    <property type="match status" value="1"/>
</dbReference>
<feature type="binding site" evidence="18">
    <location>
        <position position="191"/>
    </location>
    <ligand>
        <name>UDP-N-acetyl-alpha-D-glucosamine</name>
        <dbReference type="ChEBI" id="CHEBI:57705"/>
    </ligand>
</feature>
<evidence type="ECO:0000256" key="3">
    <source>
        <dbReference type="ARBA" id="ARBA00007947"/>
    </source>
</evidence>
<evidence type="ECO:0000256" key="15">
    <source>
        <dbReference type="ARBA" id="ARBA00048247"/>
    </source>
</evidence>
<dbReference type="PANTHER" id="PTHR43584:SF3">
    <property type="entry name" value="BIFUNCTIONAL PROTEIN GLMU"/>
    <property type="match status" value="1"/>
</dbReference>
<dbReference type="EC" id="2.7.7.23" evidence="18"/>
<keyword evidence="6 18" id="KW-0548">Nucleotidyltransferase</keyword>
<evidence type="ECO:0000313" key="21">
    <source>
        <dbReference type="EMBL" id="TLD99628.1"/>
    </source>
</evidence>
<dbReference type="AlphaFoldDB" id="A0A099TWC2"/>
<protein>
    <recommendedName>
        <fullName evidence="18">Bifunctional protein GlmU</fullName>
    </recommendedName>
    <domain>
        <recommendedName>
            <fullName evidence="18">UDP-N-acetylglucosamine pyrophosphorylase</fullName>
            <ecNumber evidence="18">2.7.7.23</ecNumber>
        </recommendedName>
        <alternativeName>
            <fullName evidence="18">N-acetylglucosamine-1-phosphate uridyltransferase</fullName>
        </alternativeName>
    </domain>
    <domain>
        <recommendedName>
            <fullName evidence="18">Glucosamine-1-phosphate N-acetyltransferase</fullName>
            <ecNumber evidence="18">2.3.1.157</ecNumber>
        </recommendedName>
    </domain>
</protein>
<reference evidence="20 23" key="2">
    <citation type="submission" date="2018-06" db="EMBL/GenBank/DDBJ databases">
        <authorList>
            <consortium name="Pathogen Informatics"/>
            <person name="Doyle S."/>
        </authorList>
    </citation>
    <scope>NUCLEOTIDE SEQUENCE [LARGE SCALE GENOMIC DNA]</scope>
    <source>
        <strain evidence="20 23">NCTC12714</strain>
    </source>
</reference>
<gene>
    <name evidence="18 20" type="primary">glmU</name>
    <name evidence="21" type="ORF">LS73_007105</name>
    <name evidence="20" type="ORF">NCTC12714_01569</name>
</gene>
<evidence type="ECO:0000313" key="22">
    <source>
        <dbReference type="Proteomes" id="UP000029922"/>
    </source>
</evidence>
<feature type="domain" description="MobA-like NTP transferase" evidence="19">
    <location>
        <begin position="4"/>
        <end position="155"/>
    </location>
</feature>
<dbReference type="GO" id="GO:0009252">
    <property type="term" value="P:peptidoglycan biosynthetic process"/>
    <property type="evidence" value="ECO:0007669"/>
    <property type="project" value="UniProtKB-UniRule"/>
</dbReference>
<dbReference type="NCBIfam" id="NF010939">
    <property type="entry name" value="PRK14359.1"/>
    <property type="match status" value="1"/>
</dbReference>
<comment type="similarity">
    <text evidence="2 18">In the C-terminal section; belongs to the transferase hexapeptide repeat family.</text>
</comment>
<evidence type="ECO:0000256" key="18">
    <source>
        <dbReference type="HAMAP-Rule" id="MF_01631"/>
    </source>
</evidence>
<comment type="subcellular location">
    <subcellularLocation>
        <location evidence="1 18">Cytoplasm</location>
    </subcellularLocation>
</comment>
<sequence length="472" mass="52074">MVSVIILAAGLGTRMNSKIPKVLHKICGKSMIEYVIDVTLGISSDIHIVLFHQNQNIRDYINQIYPNYLLDKFHFHIQMHDKYPGTGGALIVEKWHGQMEQANLQLCSTLIPNNENTEQDQYKTLLPCQGDKIVVINGDTPFVAISDLETLLQDSSDISLGIFHAKNPKGYGRIIQSNTSKDKIYISRIIEDKDCSLEQREISLVNGGIYCFSKEILDRYIPSLKPSNAQNEYYLTDIIALACRDGALVSGHIMEAGNLLGINSRVELANAENIMLDRLRLKAMQQGVTMRIPNSIYIDSSVIFEGECVIENGACITGRSLIKNSHIKAHTVVEDSQVINSDIGPSAHIRPNCKIIDSHIGNFVECKKANLSGVKAGHLSYLGDCTIGEGSNIGAGVITCNYDGKEKHQTIIGKNVFVGSDCQLVAPIEIEDNVLIAAGSTVTKNVKLGSLVIARQKQVNHENGFFRFFSQE</sequence>
<dbReference type="InterPro" id="IPR038009">
    <property type="entry name" value="GlmU_C_LbH"/>
</dbReference>
<evidence type="ECO:0000256" key="1">
    <source>
        <dbReference type="ARBA" id="ARBA00004496"/>
    </source>
</evidence>
<dbReference type="CDD" id="cd03353">
    <property type="entry name" value="LbH_GlmU_C"/>
    <property type="match status" value="1"/>
</dbReference>
<proteinExistence type="inferred from homology"/>
<evidence type="ECO:0000313" key="20">
    <source>
        <dbReference type="EMBL" id="STQ86758.1"/>
    </source>
</evidence>
<dbReference type="InterPro" id="IPR001451">
    <property type="entry name" value="Hexapep"/>
</dbReference>
<evidence type="ECO:0000256" key="17">
    <source>
        <dbReference type="ARBA" id="ARBA00049628"/>
    </source>
</evidence>
<dbReference type="CDD" id="cd02540">
    <property type="entry name" value="GT2_GlmU_N_bac"/>
    <property type="match status" value="1"/>
</dbReference>
<comment type="catalytic activity">
    <reaction evidence="16 18">
        <text>N-acetyl-alpha-D-glucosamine 1-phosphate + UTP + H(+) = UDP-N-acetyl-alpha-D-glucosamine + diphosphate</text>
        <dbReference type="Rhea" id="RHEA:13509"/>
        <dbReference type="ChEBI" id="CHEBI:15378"/>
        <dbReference type="ChEBI" id="CHEBI:33019"/>
        <dbReference type="ChEBI" id="CHEBI:46398"/>
        <dbReference type="ChEBI" id="CHEBI:57705"/>
        <dbReference type="ChEBI" id="CHEBI:57776"/>
        <dbReference type="EC" id="2.7.7.23"/>
    </reaction>
</comment>
<feature type="binding site" evidence="18">
    <location>
        <position position="438"/>
    </location>
    <ligand>
        <name>acetyl-CoA</name>
        <dbReference type="ChEBI" id="CHEBI:57288"/>
    </ligand>
</feature>
<keyword evidence="8 18" id="KW-0677">Repeat</keyword>
<evidence type="ECO:0000259" key="19">
    <source>
        <dbReference type="Pfam" id="PF12804"/>
    </source>
</evidence>
<dbReference type="GO" id="GO:0006048">
    <property type="term" value="P:UDP-N-acetylglucosamine biosynthetic process"/>
    <property type="evidence" value="ECO:0007669"/>
    <property type="project" value="UniProtKB-UniPathway"/>
</dbReference>
<keyword evidence="9 18" id="KW-0460">Magnesium</keyword>
<organism evidence="20 23">
    <name type="scientific">Helicobacter muridarum</name>
    <dbReference type="NCBI Taxonomy" id="216"/>
    <lineage>
        <taxon>Bacteria</taxon>
        <taxon>Pseudomonadati</taxon>
        <taxon>Campylobacterota</taxon>
        <taxon>Epsilonproteobacteria</taxon>
        <taxon>Campylobacterales</taxon>
        <taxon>Helicobacteraceae</taxon>
        <taxon>Helicobacter</taxon>
    </lineage>
</organism>
<dbReference type="GO" id="GO:0000287">
    <property type="term" value="F:magnesium ion binding"/>
    <property type="evidence" value="ECO:0007669"/>
    <property type="project" value="UniProtKB-UniRule"/>
</dbReference>
<comment type="cofactor">
    <cofactor evidence="18">
        <name>Mg(2+)</name>
        <dbReference type="ChEBI" id="CHEBI:18420"/>
    </cofactor>
    <text evidence="18">Binds 1 Mg(2+) ion per subunit.</text>
</comment>
<feature type="binding site" evidence="18">
    <location>
        <position position="263"/>
    </location>
    <ligand>
        <name>UDP-N-acetyl-alpha-D-glucosamine</name>
        <dbReference type="ChEBI" id="CHEBI:57705"/>
    </ligand>
</feature>
<dbReference type="RefSeq" id="WP_034558371.1">
    <property type="nucleotide sequence ID" value="NZ_FZML01000033.1"/>
</dbReference>
<comment type="catalytic activity">
    <reaction evidence="15 18">
        <text>alpha-D-glucosamine 1-phosphate + acetyl-CoA = N-acetyl-alpha-D-glucosamine 1-phosphate + CoA + H(+)</text>
        <dbReference type="Rhea" id="RHEA:13725"/>
        <dbReference type="ChEBI" id="CHEBI:15378"/>
        <dbReference type="ChEBI" id="CHEBI:57287"/>
        <dbReference type="ChEBI" id="CHEBI:57288"/>
        <dbReference type="ChEBI" id="CHEBI:57776"/>
        <dbReference type="ChEBI" id="CHEBI:58516"/>
        <dbReference type="EC" id="2.3.1.157"/>
    </reaction>
</comment>
<dbReference type="InterPro" id="IPR050065">
    <property type="entry name" value="GlmU-like"/>
</dbReference>
<dbReference type="GO" id="GO:0009245">
    <property type="term" value="P:lipid A biosynthetic process"/>
    <property type="evidence" value="ECO:0007669"/>
    <property type="project" value="UniProtKB-UniRule"/>
</dbReference>
<name>A0A099TWC2_9HELI</name>
<keyword evidence="10 18" id="KW-0133">Cell shape</keyword>
<dbReference type="STRING" id="216.LS73_06300"/>
<keyword evidence="12 18" id="KW-0511">Multifunctional enzyme</keyword>
<evidence type="ECO:0000256" key="13">
    <source>
        <dbReference type="ARBA" id="ARBA00023315"/>
    </source>
</evidence>
<dbReference type="GO" id="GO:0003977">
    <property type="term" value="F:UDP-N-acetylglucosamine diphosphorylase activity"/>
    <property type="evidence" value="ECO:0007669"/>
    <property type="project" value="UniProtKB-UniRule"/>
</dbReference>
<comment type="subunit">
    <text evidence="18">Homotrimer.</text>
</comment>